<evidence type="ECO:0000256" key="1">
    <source>
        <dbReference type="SAM" id="MobiDB-lite"/>
    </source>
</evidence>
<accession>A0A7N0VJG7</accession>
<keyword evidence="3" id="KW-1185">Reference proteome</keyword>
<proteinExistence type="predicted"/>
<name>A0A7N0VJG7_KALFE</name>
<sequence length="137" mass="15865">MNGEVMTMATLYHMCRMEYKDIDAHDVLKISICDPTDPQLKLGIKAVYKESKDREEETQESSSKSQSKVGEEDIEEEVASVPVHVATWYNKTLRPPHLDLSFFEVEKDANEDIADVDEKVNKYYRIGDTNDRNWMCL</sequence>
<reference evidence="2" key="1">
    <citation type="submission" date="2021-01" db="UniProtKB">
        <authorList>
            <consortium name="EnsemblPlants"/>
        </authorList>
    </citation>
    <scope>IDENTIFICATION</scope>
</reference>
<organism evidence="2 3">
    <name type="scientific">Kalanchoe fedtschenkoi</name>
    <name type="common">Lavender scallops</name>
    <name type="synonym">South American air plant</name>
    <dbReference type="NCBI Taxonomy" id="63787"/>
    <lineage>
        <taxon>Eukaryota</taxon>
        <taxon>Viridiplantae</taxon>
        <taxon>Streptophyta</taxon>
        <taxon>Embryophyta</taxon>
        <taxon>Tracheophyta</taxon>
        <taxon>Spermatophyta</taxon>
        <taxon>Magnoliopsida</taxon>
        <taxon>eudicotyledons</taxon>
        <taxon>Gunneridae</taxon>
        <taxon>Pentapetalae</taxon>
        <taxon>Saxifragales</taxon>
        <taxon>Crassulaceae</taxon>
        <taxon>Kalanchoe</taxon>
    </lineage>
</organism>
<protein>
    <submittedName>
        <fullName evidence="2">Uncharacterized protein</fullName>
    </submittedName>
</protein>
<dbReference type="EnsemblPlants" id="Kaladp0911s0014.1.v1.1">
    <property type="protein sequence ID" value="Kaladp0911s0014.1.v1.1.CDS.1"/>
    <property type="gene ID" value="Kaladp0911s0014.v1.1"/>
</dbReference>
<dbReference type="Proteomes" id="UP000594263">
    <property type="component" value="Unplaced"/>
</dbReference>
<dbReference type="AlphaFoldDB" id="A0A7N0VJG7"/>
<evidence type="ECO:0000313" key="2">
    <source>
        <dbReference type="EnsemblPlants" id="Kaladp0911s0014.1.v1.1.CDS.1"/>
    </source>
</evidence>
<evidence type="ECO:0000313" key="3">
    <source>
        <dbReference type="Proteomes" id="UP000594263"/>
    </source>
</evidence>
<dbReference type="Gramene" id="Kaladp0911s0014.1.v1.1">
    <property type="protein sequence ID" value="Kaladp0911s0014.1.v1.1.CDS.1"/>
    <property type="gene ID" value="Kaladp0911s0014.v1.1"/>
</dbReference>
<feature type="region of interest" description="Disordered" evidence="1">
    <location>
        <begin position="50"/>
        <end position="76"/>
    </location>
</feature>